<dbReference type="EMBL" id="CP044232">
    <property type="protein sequence ID" value="QEW04311.1"/>
    <property type="molecule type" value="Genomic_DNA"/>
</dbReference>
<evidence type="ECO:0000256" key="2">
    <source>
        <dbReference type="ARBA" id="ARBA00022723"/>
    </source>
</evidence>
<reference evidence="7" key="1">
    <citation type="submission" date="2019-09" db="EMBL/GenBank/DDBJ databases">
        <title>Mumia zhuanghuii sp. nov. isolated from the intestinal contents of plateau pika (Ochotona curzoniae) in the Qinghai-Tibet plateau of China.</title>
        <authorList>
            <person name="Tian Z."/>
        </authorList>
    </citation>
    <scope>NUCLEOTIDE SEQUENCE [LARGE SCALE GENOMIC DNA]</scope>
    <source>
        <strain evidence="7">L-031</strain>
    </source>
</reference>
<feature type="transmembrane region" description="Helical" evidence="4">
    <location>
        <begin position="24"/>
        <end position="46"/>
    </location>
</feature>
<dbReference type="KEGG" id="mlz:F6J85_15250"/>
<keyword evidence="2" id="KW-0479">Metal-binding</keyword>
<organism evidence="6 7">
    <name type="scientific">Microbacterium lushaniae</name>
    <dbReference type="NCBI Taxonomy" id="2614639"/>
    <lineage>
        <taxon>Bacteria</taxon>
        <taxon>Bacillati</taxon>
        <taxon>Actinomycetota</taxon>
        <taxon>Actinomycetes</taxon>
        <taxon>Micrococcales</taxon>
        <taxon>Microbacteriaceae</taxon>
        <taxon>Microbacterium</taxon>
    </lineage>
</organism>
<dbReference type="Gene3D" id="3.90.850.10">
    <property type="entry name" value="Fumarylacetoacetase-like, C-terminal domain"/>
    <property type="match status" value="1"/>
</dbReference>
<dbReference type="Proteomes" id="UP000325516">
    <property type="component" value="Chromosome"/>
</dbReference>
<protein>
    <recommendedName>
        <fullName evidence="5">Fumarylacetoacetase-like C-terminal domain-containing protein</fullName>
    </recommendedName>
</protein>
<dbReference type="InterPro" id="IPR051121">
    <property type="entry name" value="FAH"/>
</dbReference>
<evidence type="ECO:0000256" key="1">
    <source>
        <dbReference type="ARBA" id="ARBA00010211"/>
    </source>
</evidence>
<name>A0A5J6L7A9_9MICO</name>
<dbReference type="GO" id="GO:0044281">
    <property type="term" value="P:small molecule metabolic process"/>
    <property type="evidence" value="ECO:0007669"/>
    <property type="project" value="UniProtKB-ARBA"/>
</dbReference>
<feature type="domain" description="Fumarylacetoacetase-like C-terminal" evidence="5">
    <location>
        <begin position="159"/>
        <end position="419"/>
    </location>
</feature>
<evidence type="ECO:0000256" key="3">
    <source>
        <dbReference type="SAM" id="MobiDB-lite"/>
    </source>
</evidence>
<dbReference type="InterPro" id="IPR011234">
    <property type="entry name" value="Fumarylacetoacetase-like_C"/>
</dbReference>
<evidence type="ECO:0000313" key="6">
    <source>
        <dbReference type="EMBL" id="QEW04311.1"/>
    </source>
</evidence>
<evidence type="ECO:0000256" key="4">
    <source>
        <dbReference type="SAM" id="Phobius"/>
    </source>
</evidence>
<feature type="region of interest" description="Disordered" evidence="3">
    <location>
        <begin position="427"/>
        <end position="448"/>
    </location>
</feature>
<keyword evidence="4" id="KW-1133">Transmembrane helix</keyword>
<accession>A0A5J6L7A9</accession>
<dbReference type="PANTHER" id="PTHR42796:SF4">
    <property type="entry name" value="FUMARYLACETOACETATE HYDROLASE DOMAIN-CONTAINING PROTEIN 2A"/>
    <property type="match status" value="1"/>
</dbReference>
<sequence>MMTSTTGSTTNDRRDTFGRRHRKGLMITGIVAAGLVVGSLGSYGVLRSIPPEFPLVYSETIEPGATEGVRVADPAIALTFARVATAAGPAVLAVTDYSGGEITGIDISAATGTAHTEPITAFNALGYETLHGIATDASQPAVTVEASAVLTAIETHKHHVGTGTNYVEHQEETTIHEPYLFPKMGAITDSNEPLAAGVGGLLDYEVELGLVAMHDITAETGIPEYMGLMLTNDWTDRELLVSQIEPDNLTDAAGFTNAKSQPGFFSTGDLFVIPADWQTFYRELELDLFVNGDLRQRAHPVDMVWDAATLIERTLAIGDRTWDSDGVQTPLTAAPGVISRGTIIQSGTPEGVIYRAPDTRQRVLGFMEYVASFGTNADSIVDSALKVYVRDAHAAGVYLQPGDTIVTRAERLGQIFTDIVAGERSETEDLNWPSVGADAGGLSPGARG</sequence>
<dbReference type="Pfam" id="PF01557">
    <property type="entry name" value="FAA_hydrolase"/>
    <property type="match status" value="1"/>
</dbReference>
<dbReference type="SUPFAM" id="SSF56529">
    <property type="entry name" value="FAH"/>
    <property type="match status" value="1"/>
</dbReference>
<keyword evidence="4" id="KW-0812">Transmembrane</keyword>
<gene>
    <name evidence="6" type="ORF">F6J85_15250</name>
</gene>
<dbReference type="GO" id="GO:0003824">
    <property type="term" value="F:catalytic activity"/>
    <property type="evidence" value="ECO:0007669"/>
    <property type="project" value="InterPro"/>
</dbReference>
<dbReference type="PANTHER" id="PTHR42796">
    <property type="entry name" value="FUMARYLACETOACETATE HYDROLASE DOMAIN-CONTAINING PROTEIN 2A-RELATED"/>
    <property type="match status" value="1"/>
</dbReference>
<comment type="similarity">
    <text evidence="1">Belongs to the FAH family.</text>
</comment>
<dbReference type="GO" id="GO:0046872">
    <property type="term" value="F:metal ion binding"/>
    <property type="evidence" value="ECO:0007669"/>
    <property type="project" value="UniProtKB-KW"/>
</dbReference>
<dbReference type="AlphaFoldDB" id="A0A5J6L7A9"/>
<keyword evidence="4" id="KW-0472">Membrane</keyword>
<feature type="compositionally biased region" description="Gly residues" evidence="3">
    <location>
        <begin position="438"/>
        <end position="448"/>
    </location>
</feature>
<proteinExistence type="inferred from homology"/>
<evidence type="ECO:0000313" key="7">
    <source>
        <dbReference type="Proteomes" id="UP000325516"/>
    </source>
</evidence>
<dbReference type="InterPro" id="IPR036663">
    <property type="entry name" value="Fumarylacetoacetase_C_sf"/>
</dbReference>
<evidence type="ECO:0000259" key="5">
    <source>
        <dbReference type="Pfam" id="PF01557"/>
    </source>
</evidence>
<keyword evidence="7" id="KW-1185">Reference proteome</keyword>